<protein>
    <submittedName>
        <fullName evidence="2">Phosphoadenosine phosphosulfate reductase</fullName>
    </submittedName>
</protein>
<dbReference type="Proteomes" id="UP001199919">
    <property type="component" value="Unassembled WGS sequence"/>
</dbReference>
<dbReference type="EMBL" id="JAJPWV010000001">
    <property type="protein sequence ID" value="MCD8739051.1"/>
    <property type="molecule type" value="Genomic_DNA"/>
</dbReference>
<evidence type="ECO:0000313" key="2">
    <source>
        <dbReference type="EMBL" id="MCD8739051.1"/>
    </source>
</evidence>
<evidence type="ECO:0000313" key="3">
    <source>
        <dbReference type="Proteomes" id="UP001199919"/>
    </source>
</evidence>
<name>A0ABS8U0H5_9SPHI</name>
<sequence>MQTLYPAMQIEYYTCDTGKELDETYQLIRNLESKLGVNVHKLYAPTADKENPFDYYHHLYGGFLPSSNTRWCTQKLKIEPFENYIGTTPVLSYVGIRGDEDREGYISTKSNVQSIFPFRKNIWSEEVVLKAMSNSNISKMGKLYKEFLPANLYQRALDIVNTPLSFSYGQNQKVKNLLDLGPKAFNHVIFELLRSTNFPVASLDDFPLLDNDEVLVRADIFRILEESGVGIPQYYKEIPYQVNGKTGNYNRSRSGCFFCFFQQKIEWVWLYEQNPAKFFLAMEYEKDGYTWNQNERLEDLINPERIQQIKEEFLTKQVLAKSRMQSGRLIDILDAEEEGCASCFI</sequence>
<accession>A0ABS8U0H5</accession>
<evidence type="ECO:0000259" key="1">
    <source>
        <dbReference type="Pfam" id="PF01507"/>
    </source>
</evidence>
<dbReference type="SUPFAM" id="SSF52402">
    <property type="entry name" value="Adenine nucleotide alpha hydrolases-like"/>
    <property type="match status" value="1"/>
</dbReference>
<gene>
    <name evidence="2" type="ORF">LT679_00430</name>
</gene>
<dbReference type="Gene3D" id="3.40.50.620">
    <property type="entry name" value="HUPs"/>
    <property type="match status" value="1"/>
</dbReference>
<feature type="domain" description="Phosphoadenosine phosphosulphate reductase" evidence="1">
    <location>
        <begin position="15"/>
        <end position="102"/>
    </location>
</feature>
<dbReference type="InterPro" id="IPR002500">
    <property type="entry name" value="PAPS_reduct_dom"/>
</dbReference>
<reference evidence="2 3" key="1">
    <citation type="submission" date="2021-12" db="EMBL/GenBank/DDBJ databases">
        <title>Mucilaginibacter roseus genome.</title>
        <authorList>
            <person name="Ferreira J.R."/>
            <person name="Newman J.D."/>
        </authorList>
    </citation>
    <scope>NUCLEOTIDE SEQUENCE [LARGE SCALE GENOMIC DNA]</scope>
    <source>
        <strain evidence="2 3">LMG 28454</strain>
    </source>
</reference>
<dbReference type="InterPro" id="IPR014729">
    <property type="entry name" value="Rossmann-like_a/b/a_fold"/>
</dbReference>
<comment type="caution">
    <text evidence="2">The sequence shown here is derived from an EMBL/GenBank/DDBJ whole genome shotgun (WGS) entry which is preliminary data.</text>
</comment>
<proteinExistence type="predicted"/>
<organism evidence="2 3">
    <name type="scientific">Mucilaginibacter roseus</name>
    <dbReference type="NCBI Taxonomy" id="1528868"/>
    <lineage>
        <taxon>Bacteria</taxon>
        <taxon>Pseudomonadati</taxon>
        <taxon>Bacteroidota</taxon>
        <taxon>Sphingobacteriia</taxon>
        <taxon>Sphingobacteriales</taxon>
        <taxon>Sphingobacteriaceae</taxon>
        <taxon>Mucilaginibacter</taxon>
    </lineage>
</organism>
<keyword evidence="3" id="KW-1185">Reference proteome</keyword>
<dbReference type="Pfam" id="PF01507">
    <property type="entry name" value="PAPS_reduct"/>
    <property type="match status" value="1"/>
</dbReference>